<accession>A0A919Q096</accession>
<keyword evidence="1" id="KW-0472">Membrane</keyword>
<dbReference type="Proteomes" id="UP000652354">
    <property type="component" value="Unassembled WGS sequence"/>
</dbReference>
<dbReference type="AlphaFoldDB" id="A0A919Q096"/>
<keyword evidence="3" id="KW-1185">Reference proteome</keyword>
<name>A0A919Q096_9MICO</name>
<organism evidence="2 3">
    <name type="scientific">Demequina activiva</name>
    <dbReference type="NCBI Taxonomy" id="1582364"/>
    <lineage>
        <taxon>Bacteria</taxon>
        <taxon>Bacillati</taxon>
        <taxon>Actinomycetota</taxon>
        <taxon>Actinomycetes</taxon>
        <taxon>Micrococcales</taxon>
        <taxon>Demequinaceae</taxon>
        <taxon>Demequina</taxon>
    </lineage>
</organism>
<dbReference type="EMBL" id="BONR01000001">
    <property type="protein sequence ID" value="GIG53629.1"/>
    <property type="molecule type" value="Genomic_DNA"/>
</dbReference>
<evidence type="ECO:0000313" key="3">
    <source>
        <dbReference type="Proteomes" id="UP000652354"/>
    </source>
</evidence>
<keyword evidence="1" id="KW-0812">Transmembrane</keyword>
<proteinExistence type="predicted"/>
<sequence>MQRSSTIEIAGWLALGVSSGLFVSWSIYGVVWQWPLFVMVAASMGGWYFQRWYARRQQRRLINHDDTDVG</sequence>
<feature type="transmembrane region" description="Helical" evidence="1">
    <location>
        <begin position="34"/>
        <end position="54"/>
    </location>
</feature>
<keyword evidence="1" id="KW-1133">Transmembrane helix</keyword>
<protein>
    <submittedName>
        <fullName evidence="2">Uncharacterized protein</fullName>
    </submittedName>
</protein>
<comment type="caution">
    <text evidence="2">The sequence shown here is derived from an EMBL/GenBank/DDBJ whole genome shotgun (WGS) entry which is preliminary data.</text>
</comment>
<feature type="transmembrane region" description="Helical" evidence="1">
    <location>
        <begin position="9"/>
        <end position="28"/>
    </location>
</feature>
<reference evidence="2" key="1">
    <citation type="submission" date="2021-01" db="EMBL/GenBank/DDBJ databases">
        <title>Whole genome shotgun sequence of Demequina activiva NBRC 110675.</title>
        <authorList>
            <person name="Komaki H."/>
            <person name="Tamura T."/>
        </authorList>
    </citation>
    <scope>NUCLEOTIDE SEQUENCE</scope>
    <source>
        <strain evidence="2">NBRC 110675</strain>
    </source>
</reference>
<evidence type="ECO:0000256" key="1">
    <source>
        <dbReference type="SAM" id="Phobius"/>
    </source>
</evidence>
<evidence type="ECO:0000313" key="2">
    <source>
        <dbReference type="EMBL" id="GIG53629.1"/>
    </source>
</evidence>
<gene>
    <name evidence="2" type="ORF">Dac01nite_03810</name>
</gene>